<sequence>MTTTHERLTSQMRHPGRLAAIFLLVVGVLVGGAASPALAHTGEANRGSGHGYTTASYVALGDSFTAGQGAPPYLSGPCLRSQYSSYPSMVAAVSAYRLVANNACSGARLVDIPGQLVGVSAATNLVTVTVGGIDAGSNEVFAACAPDPASALCQAAVTLSTSKLAALAPQLAATYAGIAAAVPQARIVVLNYPRLFEPGLLPLADIVNAGTDGLNAAIQAAVVGLGDSRVTLVDVTQEFTNHGIGSRIPYINYVAATPLAPVNFHPNALGNALGYVGALVHDRVLRR</sequence>
<protein>
    <submittedName>
        <fullName evidence="4">SGNH/GDSL hydrolase family protein</fullName>
    </submittedName>
</protein>
<feature type="disulfide bond" evidence="2">
    <location>
        <begin position="78"/>
        <end position="104"/>
    </location>
</feature>
<comment type="caution">
    <text evidence="4">The sequence shown here is derived from an EMBL/GenBank/DDBJ whole genome shotgun (WGS) entry which is preliminary data.</text>
</comment>
<dbReference type="AlphaFoldDB" id="A0A4Y8KQT0"/>
<accession>A0A4Y8KQT0</accession>
<evidence type="ECO:0000313" key="4">
    <source>
        <dbReference type="EMBL" id="TFD79720.1"/>
    </source>
</evidence>
<feature type="active site" evidence="1">
    <location>
        <position position="265"/>
    </location>
</feature>
<keyword evidence="5" id="KW-1185">Reference proteome</keyword>
<dbReference type="EMBL" id="SOHQ01000021">
    <property type="protein sequence ID" value="TFD79720.1"/>
    <property type="molecule type" value="Genomic_DNA"/>
</dbReference>
<evidence type="ECO:0000256" key="2">
    <source>
        <dbReference type="PIRSR" id="PIRSR637460-2"/>
    </source>
</evidence>
<dbReference type="Gene3D" id="3.40.50.1110">
    <property type="entry name" value="SGNH hydrolase"/>
    <property type="match status" value="1"/>
</dbReference>
<dbReference type="InterPro" id="IPR037460">
    <property type="entry name" value="SEST-like"/>
</dbReference>
<dbReference type="Proteomes" id="UP000298218">
    <property type="component" value="Unassembled WGS sequence"/>
</dbReference>
<keyword evidence="2" id="KW-1015">Disulfide bond</keyword>
<dbReference type="Pfam" id="PF13472">
    <property type="entry name" value="Lipase_GDSL_2"/>
    <property type="match status" value="1"/>
</dbReference>
<feature type="disulfide bond" evidence="2">
    <location>
        <begin position="144"/>
        <end position="153"/>
    </location>
</feature>
<gene>
    <name evidence="4" type="ORF">E3T53_06810</name>
</gene>
<dbReference type="SUPFAM" id="SSF52266">
    <property type="entry name" value="SGNH hydrolase"/>
    <property type="match status" value="1"/>
</dbReference>
<name>A0A4Y8KQT0_9MICO</name>
<keyword evidence="4" id="KW-0378">Hydrolase</keyword>
<evidence type="ECO:0000259" key="3">
    <source>
        <dbReference type="Pfam" id="PF13472"/>
    </source>
</evidence>
<dbReference type="PANTHER" id="PTHR37981:SF1">
    <property type="entry name" value="SGNH HYDROLASE-TYPE ESTERASE DOMAIN-CONTAINING PROTEIN"/>
    <property type="match status" value="1"/>
</dbReference>
<evidence type="ECO:0000313" key="5">
    <source>
        <dbReference type="Proteomes" id="UP000298218"/>
    </source>
</evidence>
<dbReference type="OrthoDB" id="5503950at2"/>
<evidence type="ECO:0000256" key="1">
    <source>
        <dbReference type="PIRSR" id="PIRSR637460-1"/>
    </source>
</evidence>
<proteinExistence type="predicted"/>
<dbReference type="InterPro" id="IPR036514">
    <property type="entry name" value="SGNH_hydro_sf"/>
</dbReference>
<dbReference type="InterPro" id="IPR013830">
    <property type="entry name" value="SGNH_hydro"/>
</dbReference>
<dbReference type="GO" id="GO:0019433">
    <property type="term" value="P:triglyceride catabolic process"/>
    <property type="evidence" value="ECO:0007669"/>
    <property type="project" value="TreeGrafter"/>
</dbReference>
<organism evidence="4 5">
    <name type="scientific">Cryobacterium psychrophilum</name>
    <dbReference type="NCBI Taxonomy" id="41988"/>
    <lineage>
        <taxon>Bacteria</taxon>
        <taxon>Bacillati</taxon>
        <taxon>Actinomycetota</taxon>
        <taxon>Actinomycetes</taxon>
        <taxon>Micrococcales</taxon>
        <taxon>Microbacteriaceae</taxon>
        <taxon>Cryobacterium</taxon>
    </lineage>
</organism>
<feature type="domain" description="SGNH hydrolase-type esterase" evidence="3">
    <location>
        <begin position="59"/>
        <end position="273"/>
    </location>
</feature>
<dbReference type="GO" id="GO:0004806">
    <property type="term" value="F:triacylglycerol lipase activity"/>
    <property type="evidence" value="ECO:0007669"/>
    <property type="project" value="TreeGrafter"/>
</dbReference>
<dbReference type="RefSeq" id="WP_134172066.1">
    <property type="nucleotide sequence ID" value="NZ_SODI01000001.1"/>
</dbReference>
<dbReference type="PANTHER" id="PTHR37981">
    <property type="entry name" value="LIPASE 2"/>
    <property type="match status" value="1"/>
</dbReference>
<reference evidence="4 5" key="1">
    <citation type="submission" date="2019-03" db="EMBL/GenBank/DDBJ databases">
        <title>Genomics of glacier-inhabiting Cryobacterium strains.</title>
        <authorList>
            <person name="Liu Q."/>
            <person name="Xin Y.-H."/>
        </authorList>
    </citation>
    <scope>NUCLEOTIDE SEQUENCE [LARGE SCALE GENOMIC DNA]</scope>
    <source>
        <strain evidence="4 5">CGMCC 1.4292</strain>
    </source>
</reference>
<feature type="active site" description="Nucleophile" evidence="1">
    <location>
        <position position="63"/>
    </location>
</feature>